<reference evidence="1 2" key="1">
    <citation type="journal article" date="2013" name="Genome Biol.">
        <title>The genome sequence of the most widely cultivated cacao type and its use to identify candidate genes regulating pod color.</title>
        <authorList>
            <person name="Motamayor J.C."/>
            <person name="Mockaitis K."/>
            <person name="Schmutz J."/>
            <person name="Haiminen N."/>
            <person name="Iii D.L."/>
            <person name="Cornejo O."/>
            <person name="Findley S.D."/>
            <person name="Zheng P."/>
            <person name="Utro F."/>
            <person name="Royaert S."/>
            <person name="Saski C."/>
            <person name="Jenkins J."/>
            <person name="Podicheti R."/>
            <person name="Zhao M."/>
            <person name="Scheffler B.E."/>
            <person name="Stack J.C."/>
            <person name="Feltus F.A."/>
            <person name="Mustiga G.M."/>
            <person name="Amores F."/>
            <person name="Phillips W."/>
            <person name="Marelli J.P."/>
            <person name="May G.D."/>
            <person name="Shapiro H."/>
            <person name="Ma J."/>
            <person name="Bustamante C.D."/>
            <person name="Schnell R.J."/>
            <person name="Main D."/>
            <person name="Gilbert D."/>
            <person name="Parida L."/>
            <person name="Kuhn D.N."/>
        </authorList>
    </citation>
    <scope>NUCLEOTIDE SEQUENCE [LARGE SCALE GENOMIC DNA]</scope>
    <source>
        <strain evidence="2">cv. Matina 1-6</strain>
    </source>
</reference>
<name>A0A061GR38_THECC</name>
<proteinExistence type="predicted"/>
<dbReference type="Gramene" id="EOY31612">
    <property type="protein sequence ID" value="EOY31612"/>
    <property type="gene ID" value="TCM_038578"/>
</dbReference>
<dbReference type="AlphaFoldDB" id="A0A061GR38"/>
<protein>
    <submittedName>
        <fullName evidence="1">Uncharacterized protein</fullName>
    </submittedName>
</protein>
<evidence type="ECO:0000313" key="2">
    <source>
        <dbReference type="Proteomes" id="UP000026915"/>
    </source>
</evidence>
<accession>A0A061GR38</accession>
<dbReference type="HOGENOM" id="CLU_2532029_0_0_1"/>
<evidence type="ECO:0000313" key="1">
    <source>
        <dbReference type="EMBL" id="EOY31612.1"/>
    </source>
</evidence>
<sequence>MFISLSTFTHLISSSASFSSFKPDLESPTDVFPILGTAHKMLIATSRESVTTRTLHSGRVYSYSCSKHMKAVEQLINGRRREGL</sequence>
<dbReference type="Proteomes" id="UP000026915">
    <property type="component" value="Chromosome 9"/>
</dbReference>
<dbReference type="STRING" id="3641.A0A061GR38"/>
<keyword evidence="2" id="KW-1185">Reference proteome</keyword>
<gene>
    <name evidence="1" type="ORF">TCM_038578</name>
</gene>
<organism evidence="1 2">
    <name type="scientific">Theobroma cacao</name>
    <name type="common">Cacao</name>
    <name type="synonym">Cocoa</name>
    <dbReference type="NCBI Taxonomy" id="3641"/>
    <lineage>
        <taxon>Eukaryota</taxon>
        <taxon>Viridiplantae</taxon>
        <taxon>Streptophyta</taxon>
        <taxon>Embryophyta</taxon>
        <taxon>Tracheophyta</taxon>
        <taxon>Spermatophyta</taxon>
        <taxon>Magnoliopsida</taxon>
        <taxon>eudicotyledons</taxon>
        <taxon>Gunneridae</taxon>
        <taxon>Pentapetalae</taxon>
        <taxon>rosids</taxon>
        <taxon>malvids</taxon>
        <taxon>Malvales</taxon>
        <taxon>Malvaceae</taxon>
        <taxon>Byttnerioideae</taxon>
        <taxon>Theobroma</taxon>
    </lineage>
</organism>
<dbReference type="EMBL" id="CM001887">
    <property type="protein sequence ID" value="EOY31612.1"/>
    <property type="molecule type" value="Genomic_DNA"/>
</dbReference>
<dbReference type="InParanoid" id="A0A061GR38"/>